<organism evidence="1 2">
    <name type="scientific">Castanea mollissima</name>
    <name type="common">Chinese chestnut</name>
    <dbReference type="NCBI Taxonomy" id="60419"/>
    <lineage>
        <taxon>Eukaryota</taxon>
        <taxon>Viridiplantae</taxon>
        <taxon>Streptophyta</taxon>
        <taxon>Embryophyta</taxon>
        <taxon>Tracheophyta</taxon>
        <taxon>Spermatophyta</taxon>
        <taxon>Magnoliopsida</taxon>
        <taxon>eudicotyledons</taxon>
        <taxon>Gunneridae</taxon>
        <taxon>Pentapetalae</taxon>
        <taxon>rosids</taxon>
        <taxon>fabids</taxon>
        <taxon>Fagales</taxon>
        <taxon>Fagaceae</taxon>
        <taxon>Castanea</taxon>
    </lineage>
</organism>
<comment type="caution">
    <text evidence="1">The sequence shown here is derived from an EMBL/GenBank/DDBJ whole genome shotgun (WGS) entry which is preliminary data.</text>
</comment>
<evidence type="ECO:0000313" key="2">
    <source>
        <dbReference type="Proteomes" id="UP000737018"/>
    </source>
</evidence>
<keyword evidence="2" id="KW-1185">Reference proteome</keyword>
<dbReference type="EMBL" id="JRKL02000688">
    <property type="protein sequence ID" value="KAF3969091.1"/>
    <property type="molecule type" value="Genomic_DNA"/>
</dbReference>
<dbReference type="AlphaFoldDB" id="A0A8J4RVM3"/>
<protein>
    <submittedName>
        <fullName evidence="1">Uncharacterized protein</fullName>
    </submittedName>
</protein>
<accession>A0A8J4RVM3</accession>
<proteinExistence type="predicted"/>
<gene>
    <name evidence="1" type="ORF">CMV_007092</name>
</gene>
<name>A0A8J4RVM3_9ROSI</name>
<sequence>MDSCCLNLKLNSHLAKAKVGKKLRTEKKARKFRPGVSFAVITSNNAKEAVTIQAPTFYRRKADPRNVSSIILGGGAGAQLFPLTRRAATPAGR</sequence>
<evidence type="ECO:0000313" key="1">
    <source>
        <dbReference type="EMBL" id="KAF3969091.1"/>
    </source>
</evidence>
<dbReference type="Proteomes" id="UP000737018">
    <property type="component" value="Unassembled WGS sequence"/>
</dbReference>
<reference evidence="1" key="1">
    <citation type="submission" date="2020-03" db="EMBL/GenBank/DDBJ databases">
        <title>Castanea mollissima Vanexum genome sequencing.</title>
        <authorList>
            <person name="Staton M."/>
        </authorList>
    </citation>
    <scope>NUCLEOTIDE SEQUENCE</scope>
    <source>
        <tissue evidence="1">Leaf</tissue>
    </source>
</reference>
<dbReference type="OrthoDB" id="1710879at2759"/>